<dbReference type="Proteomes" id="UP000183685">
    <property type="component" value="Unassembled WGS sequence"/>
</dbReference>
<keyword evidence="3 5" id="KW-0819">tRNA processing</keyword>
<proteinExistence type="inferred from homology"/>
<evidence type="ECO:0000313" key="9">
    <source>
        <dbReference type="Proteomes" id="UP000183685"/>
    </source>
</evidence>
<dbReference type="OrthoDB" id="9802309at2"/>
<comment type="catalytic activity">
    <reaction evidence="1 5">
        <text>uridine(55) in tRNA = pseudouridine(55) in tRNA</text>
        <dbReference type="Rhea" id="RHEA:42532"/>
        <dbReference type="Rhea" id="RHEA-COMP:10101"/>
        <dbReference type="Rhea" id="RHEA-COMP:10102"/>
        <dbReference type="ChEBI" id="CHEBI:65314"/>
        <dbReference type="ChEBI" id="CHEBI:65315"/>
        <dbReference type="EC" id="5.4.99.25"/>
    </reaction>
</comment>
<dbReference type="EMBL" id="FNAK01000008">
    <property type="protein sequence ID" value="SDE60238.1"/>
    <property type="molecule type" value="Genomic_DNA"/>
</dbReference>
<dbReference type="PANTHER" id="PTHR13767">
    <property type="entry name" value="TRNA-PSEUDOURIDINE SYNTHASE"/>
    <property type="match status" value="1"/>
</dbReference>
<dbReference type="AlphaFoldDB" id="A0A1G7E965"/>
<keyword evidence="9" id="KW-1185">Reference proteome</keyword>
<evidence type="ECO:0000259" key="7">
    <source>
        <dbReference type="Pfam" id="PF16198"/>
    </source>
</evidence>
<evidence type="ECO:0000256" key="4">
    <source>
        <dbReference type="ARBA" id="ARBA00023235"/>
    </source>
</evidence>
<evidence type="ECO:0000256" key="1">
    <source>
        <dbReference type="ARBA" id="ARBA00000385"/>
    </source>
</evidence>
<dbReference type="GO" id="GO:0160148">
    <property type="term" value="F:tRNA pseudouridine(55) synthase activity"/>
    <property type="evidence" value="ECO:0007669"/>
    <property type="project" value="UniProtKB-EC"/>
</dbReference>
<gene>
    <name evidence="5" type="primary">truB</name>
    <name evidence="8" type="ORF">SAMN04488071_3347</name>
</gene>
<dbReference type="Gene3D" id="3.30.2350.10">
    <property type="entry name" value="Pseudouridine synthase"/>
    <property type="match status" value="1"/>
</dbReference>
<evidence type="ECO:0000256" key="3">
    <source>
        <dbReference type="ARBA" id="ARBA00022694"/>
    </source>
</evidence>
<dbReference type="InterPro" id="IPR032819">
    <property type="entry name" value="TruB_C"/>
</dbReference>
<feature type="domain" description="tRNA pseudouridylate synthase B C-terminal" evidence="7">
    <location>
        <begin position="182"/>
        <end position="239"/>
    </location>
</feature>
<name>A0A1G7E965_9PROT</name>
<dbReference type="InterPro" id="IPR020103">
    <property type="entry name" value="PsdUridine_synth_cat_dom_sf"/>
</dbReference>
<evidence type="ECO:0000256" key="5">
    <source>
        <dbReference type="HAMAP-Rule" id="MF_01080"/>
    </source>
</evidence>
<dbReference type="GO" id="GO:0031119">
    <property type="term" value="P:tRNA pseudouridine synthesis"/>
    <property type="evidence" value="ECO:0007669"/>
    <property type="project" value="UniProtKB-UniRule"/>
</dbReference>
<feature type="active site" description="Nucleophile" evidence="5">
    <location>
        <position position="47"/>
    </location>
</feature>
<dbReference type="NCBIfam" id="TIGR00431">
    <property type="entry name" value="TruB"/>
    <property type="match status" value="1"/>
</dbReference>
<evidence type="ECO:0000259" key="6">
    <source>
        <dbReference type="Pfam" id="PF01509"/>
    </source>
</evidence>
<dbReference type="Pfam" id="PF16198">
    <property type="entry name" value="TruB_C_2"/>
    <property type="match status" value="1"/>
</dbReference>
<dbReference type="InterPro" id="IPR014780">
    <property type="entry name" value="tRNA_psdUridine_synth_TruB"/>
</dbReference>
<dbReference type="GO" id="GO:0003723">
    <property type="term" value="F:RNA binding"/>
    <property type="evidence" value="ECO:0007669"/>
    <property type="project" value="InterPro"/>
</dbReference>
<organism evidence="8 9">
    <name type="scientific">Kordiimonas lacus</name>
    <dbReference type="NCBI Taxonomy" id="637679"/>
    <lineage>
        <taxon>Bacteria</taxon>
        <taxon>Pseudomonadati</taxon>
        <taxon>Pseudomonadota</taxon>
        <taxon>Alphaproteobacteria</taxon>
        <taxon>Kordiimonadales</taxon>
        <taxon>Kordiimonadaceae</taxon>
        <taxon>Kordiimonas</taxon>
    </lineage>
</organism>
<reference evidence="8 9" key="1">
    <citation type="submission" date="2016-10" db="EMBL/GenBank/DDBJ databases">
        <authorList>
            <person name="de Groot N.N."/>
        </authorList>
    </citation>
    <scope>NUCLEOTIDE SEQUENCE [LARGE SCALE GENOMIC DNA]</scope>
    <source>
        <strain evidence="8 9">CGMCC 1.9109</strain>
    </source>
</reference>
<sequence length="299" mass="32279">MARRKKGIKVDGWLVIDKPLGITSSGVVGKVKFLTKAQKVGHGGTLDPLASGILPIGLGEATKTMPFIVDASKEYAFTVKFGTATDSDDLEGEIIESGGRIPEEAEILEVLPRFTGSIEQIPPAYSAIKVDGQRAYKLARDGELVELKARRVEIQELSLTSFDADQGEAAFHVTCGKGTYVRSLARDIARAVDSCGHVVQLRRLRVGPFSLKDAISLEKLEELGHSAPAQDYVSPITTALDDIPAVAVTDEEAKRIRCGMTLLRPEIKQGTLVLMDGDVPLAVAENTHGTIRSLRVFNM</sequence>
<dbReference type="RefSeq" id="WP_068301238.1">
    <property type="nucleotide sequence ID" value="NZ_FNAK01000008.1"/>
</dbReference>
<keyword evidence="4 5" id="KW-0413">Isomerase</keyword>
<dbReference type="PANTHER" id="PTHR13767:SF2">
    <property type="entry name" value="PSEUDOURIDYLATE SYNTHASE TRUB1"/>
    <property type="match status" value="1"/>
</dbReference>
<comment type="similarity">
    <text evidence="2 5">Belongs to the pseudouridine synthase TruB family. Type 1 subfamily.</text>
</comment>
<accession>A0A1G7E965</accession>
<protein>
    <recommendedName>
        <fullName evidence="5">tRNA pseudouridine synthase B</fullName>
        <ecNumber evidence="5">5.4.99.25</ecNumber>
    </recommendedName>
    <alternativeName>
        <fullName evidence="5">tRNA pseudouridine(55) synthase</fullName>
        <shortName evidence="5">Psi55 synthase</shortName>
    </alternativeName>
    <alternativeName>
        <fullName evidence="5">tRNA pseudouridylate synthase</fullName>
    </alternativeName>
    <alternativeName>
        <fullName evidence="5">tRNA-uridine isomerase</fullName>
    </alternativeName>
</protein>
<dbReference type="SUPFAM" id="SSF55120">
    <property type="entry name" value="Pseudouridine synthase"/>
    <property type="match status" value="1"/>
</dbReference>
<feature type="domain" description="Pseudouridine synthase II N-terminal" evidence="6">
    <location>
        <begin position="34"/>
        <end position="181"/>
    </location>
</feature>
<evidence type="ECO:0000256" key="2">
    <source>
        <dbReference type="ARBA" id="ARBA00005642"/>
    </source>
</evidence>
<dbReference type="STRING" id="637679.GCA_001550055_00126"/>
<dbReference type="InterPro" id="IPR002501">
    <property type="entry name" value="PsdUridine_synth_N"/>
</dbReference>
<dbReference type="Pfam" id="PF01509">
    <property type="entry name" value="TruB_N"/>
    <property type="match status" value="1"/>
</dbReference>
<dbReference type="HAMAP" id="MF_01080">
    <property type="entry name" value="TruB_bact"/>
    <property type="match status" value="1"/>
</dbReference>
<evidence type="ECO:0000313" key="8">
    <source>
        <dbReference type="EMBL" id="SDE60238.1"/>
    </source>
</evidence>
<comment type="function">
    <text evidence="5">Responsible for synthesis of pseudouridine from uracil-55 in the psi GC loop of transfer RNAs.</text>
</comment>
<dbReference type="CDD" id="cd02573">
    <property type="entry name" value="PseudoU_synth_EcTruB"/>
    <property type="match status" value="1"/>
</dbReference>
<dbReference type="EC" id="5.4.99.25" evidence="5"/>
<dbReference type="GO" id="GO:1990481">
    <property type="term" value="P:mRNA pseudouridine synthesis"/>
    <property type="evidence" value="ECO:0007669"/>
    <property type="project" value="TreeGrafter"/>
</dbReference>